<dbReference type="AlphaFoldDB" id="A0A6A5Y0R3"/>
<evidence type="ECO:0000256" key="1">
    <source>
        <dbReference type="ARBA" id="ARBA00022630"/>
    </source>
</evidence>
<dbReference type="EMBL" id="ML978068">
    <property type="protein sequence ID" value="KAF2018144.1"/>
    <property type="molecule type" value="Genomic_DNA"/>
</dbReference>
<keyword evidence="1" id="KW-0285">Flavoprotein</keyword>
<evidence type="ECO:0000313" key="5">
    <source>
        <dbReference type="EMBL" id="KAF2018144.1"/>
    </source>
</evidence>
<evidence type="ECO:0000256" key="2">
    <source>
        <dbReference type="ARBA" id="ARBA00022827"/>
    </source>
</evidence>
<dbReference type="Proteomes" id="UP000799778">
    <property type="component" value="Unassembled WGS sequence"/>
</dbReference>
<keyword evidence="3" id="KW-0560">Oxidoreductase</keyword>
<reference evidence="5" key="1">
    <citation type="journal article" date="2020" name="Stud. Mycol.">
        <title>101 Dothideomycetes genomes: a test case for predicting lifestyles and emergence of pathogens.</title>
        <authorList>
            <person name="Haridas S."/>
            <person name="Albert R."/>
            <person name="Binder M."/>
            <person name="Bloem J."/>
            <person name="Labutti K."/>
            <person name="Salamov A."/>
            <person name="Andreopoulos B."/>
            <person name="Baker S."/>
            <person name="Barry K."/>
            <person name="Bills G."/>
            <person name="Bluhm B."/>
            <person name="Cannon C."/>
            <person name="Castanera R."/>
            <person name="Culley D."/>
            <person name="Daum C."/>
            <person name="Ezra D."/>
            <person name="Gonzalez J."/>
            <person name="Henrissat B."/>
            <person name="Kuo A."/>
            <person name="Liang C."/>
            <person name="Lipzen A."/>
            <person name="Lutzoni F."/>
            <person name="Magnuson J."/>
            <person name="Mondo S."/>
            <person name="Nolan M."/>
            <person name="Ohm R."/>
            <person name="Pangilinan J."/>
            <person name="Park H.-J."/>
            <person name="Ramirez L."/>
            <person name="Alfaro M."/>
            <person name="Sun H."/>
            <person name="Tritt A."/>
            <person name="Yoshinaga Y."/>
            <person name="Zwiers L.-H."/>
            <person name="Turgeon B."/>
            <person name="Goodwin S."/>
            <person name="Spatafora J."/>
            <person name="Crous P."/>
            <person name="Grigoriev I."/>
        </authorList>
    </citation>
    <scope>NUCLEOTIDE SEQUENCE</scope>
    <source>
        <strain evidence="5">CBS 175.79</strain>
    </source>
</reference>
<dbReference type="GeneID" id="54285055"/>
<dbReference type="GO" id="GO:0071949">
    <property type="term" value="F:FAD binding"/>
    <property type="evidence" value="ECO:0007669"/>
    <property type="project" value="InterPro"/>
</dbReference>
<evidence type="ECO:0000313" key="6">
    <source>
        <dbReference type="Proteomes" id="UP000799778"/>
    </source>
</evidence>
<gene>
    <name evidence="5" type="ORF">BU24DRAFT_421146</name>
</gene>
<dbReference type="PANTHER" id="PTHR46865">
    <property type="entry name" value="OXIDOREDUCTASE-RELATED"/>
    <property type="match status" value="1"/>
</dbReference>
<evidence type="ECO:0000256" key="3">
    <source>
        <dbReference type="ARBA" id="ARBA00023002"/>
    </source>
</evidence>
<evidence type="ECO:0000259" key="4">
    <source>
        <dbReference type="Pfam" id="PF01494"/>
    </source>
</evidence>
<name>A0A6A5Y0R3_9PLEO</name>
<keyword evidence="2" id="KW-0274">FAD</keyword>
<accession>A0A6A5Y0R3</accession>
<keyword evidence="6" id="KW-1185">Reference proteome</keyword>
<dbReference type="InterPro" id="IPR036188">
    <property type="entry name" value="FAD/NAD-bd_sf"/>
</dbReference>
<dbReference type="GO" id="GO:0016491">
    <property type="term" value="F:oxidoreductase activity"/>
    <property type="evidence" value="ECO:0007669"/>
    <property type="project" value="UniProtKB-KW"/>
</dbReference>
<organism evidence="5 6">
    <name type="scientific">Aaosphaeria arxii CBS 175.79</name>
    <dbReference type="NCBI Taxonomy" id="1450172"/>
    <lineage>
        <taxon>Eukaryota</taxon>
        <taxon>Fungi</taxon>
        <taxon>Dikarya</taxon>
        <taxon>Ascomycota</taxon>
        <taxon>Pezizomycotina</taxon>
        <taxon>Dothideomycetes</taxon>
        <taxon>Pleosporomycetidae</taxon>
        <taxon>Pleosporales</taxon>
        <taxon>Pleosporales incertae sedis</taxon>
        <taxon>Aaosphaeria</taxon>
    </lineage>
</organism>
<dbReference type="RefSeq" id="XP_033386483.1">
    <property type="nucleotide sequence ID" value="XM_033527658.1"/>
</dbReference>
<feature type="domain" description="FAD-binding" evidence="4">
    <location>
        <begin position="4"/>
        <end position="331"/>
    </location>
</feature>
<dbReference type="Gene3D" id="3.30.9.10">
    <property type="entry name" value="D-Amino Acid Oxidase, subunit A, domain 2"/>
    <property type="match status" value="1"/>
</dbReference>
<dbReference type="Pfam" id="PF01494">
    <property type="entry name" value="FAD_binding_3"/>
    <property type="match status" value="1"/>
</dbReference>
<dbReference type="Gene3D" id="3.50.50.60">
    <property type="entry name" value="FAD/NAD(P)-binding domain"/>
    <property type="match status" value="1"/>
</dbReference>
<sequence length="420" mass="46070">MSRLNVLVVGASIAGPTTAYWLAKAGANVTIIERFPSLRQNGQNIDIRNVGVTVMRKMKGMEAAVKARLAPIDGFSWVDASGKPFGTMTPSGDPNEQTLVSEYEIYRGELSNILYEMTRSNERIKYVFGEQVASIQQNNNGPVTVEFANGLLPVSTFDLIVACDGATSRTRALGFECGVRDHITPMNSWGAYFTIDGDLLNGGRLGESFNTPGGRFLAIGPRPSGKTTQGLLMAINPQNGPDFSTPFRQASKQGDEALKRHVYQHFQGAGWKTDEILKGMMEAEDFYASEFVQVKLPRLSKGRFVAVGDAGYGSSFTGTGTSLALAGAYMLAGAVCQHKDDLGMALQRYEERMKPLLDDMQKSPPGVREMMAPQTAWGLWLRNTIIAWVTWSGVLKWGGKFFASSFSEDKYNLPDYDWES</sequence>
<dbReference type="OrthoDB" id="655030at2759"/>
<dbReference type="PRINTS" id="PR00420">
    <property type="entry name" value="RNGMNOXGNASE"/>
</dbReference>
<protein>
    <submittedName>
        <fullName evidence="5">FAD/NAD(P)-binding domain-containing protein</fullName>
    </submittedName>
</protein>
<dbReference type="PANTHER" id="PTHR46865:SF2">
    <property type="entry name" value="MONOOXYGENASE"/>
    <property type="match status" value="1"/>
</dbReference>
<dbReference type="InterPro" id="IPR051704">
    <property type="entry name" value="FAD_aromatic-hydroxylase"/>
</dbReference>
<proteinExistence type="predicted"/>
<dbReference type="InterPro" id="IPR002938">
    <property type="entry name" value="FAD-bd"/>
</dbReference>
<dbReference type="SUPFAM" id="SSF51905">
    <property type="entry name" value="FAD/NAD(P)-binding domain"/>
    <property type="match status" value="1"/>
</dbReference>